<dbReference type="EC" id="2.7.7.65" evidence="1"/>
<dbReference type="GO" id="GO:0043709">
    <property type="term" value="P:cell adhesion involved in single-species biofilm formation"/>
    <property type="evidence" value="ECO:0007669"/>
    <property type="project" value="TreeGrafter"/>
</dbReference>
<dbReference type="InterPro" id="IPR000160">
    <property type="entry name" value="GGDEF_dom"/>
</dbReference>
<protein>
    <recommendedName>
        <fullName evidence="1">diguanylate cyclase</fullName>
        <ecNumber evidence="1">2.7.7.65</ecNumber>
    </recommendedName>
</protein>
<comment type="catalytic activity">
    <reaction evidence="2">
        <text>2 GTP = 3',3'-c-di-GMP + 2 diphosphate</text>
        <dbReference type="Rhea" id="RHEA:24898"/>
        <dbReference type="ChEBI" id="CHEBI:33019"/>
        <dbReference type="ChEBI" id="CHEBI:37565"/>
        <dbReference type="ChEBI" id="CHEBI:58805"/>
        <dbReference type="EC" id="2.7.7.65"/>
    </reaction>
</comment>
<reference evidence="5 6" key="1">
    <citation type="submission" date="2020-04" db="EMBL/GenBank/DDBJ databases">
        <title>Zoogloea sp. G-4-1-14 isolated from soil.</title>
        <authorList>
            <person name="Dahal R.H."/>
        </authorList>
    </citation>
    <scope>NUCLEOTIDE SEQUENCE [LARGE SCALE GENOMIC DNA]</scope>
    <source>
        <strain evidence="5 6">G-4-1-14</strain>
    </source>
</reference>
<dbReference type="GO" id="GO:0052621">
    <property type="term" value="F:diguanylate cyclase activity"/>
    <property type="evidence" value="ECO:0007669"/>
    <property type="project" value="UniProtKB-EC"/>
</dbReference>
<dbReference type="Pfam" id="PF00990">
    <property type="entry name" value="GGDEF"/>
    <property type="match status" value="1"/>
</dbReference>
<feature type="domain" description="GGDEF" evidence="4">
    <location>
        <begin position="355"/>
        <end position="488"/>
    </location>
</feature>
<dbReference type="CDD" id="cd12915">
    <property type="entry name" value="PDC2_DGC_like"/>
    <property type="match status" value="1"/>
</dbReference>
<dbReference type="PANTHER" id="PTHR45138">
    <property type="entry name" value="REGULATORY COMPONENTS OF SENSORY TRANSDUCTION SYSTEM"/>
    <property type="match status" value="1"/>
</dbReference>
<sequence length="488" mass="53049">MTSPSSTGPVAHALIAHSVLIFFLLAAGGWLVLDFSRERERTVAEVSRLAMHKSQLVSALFGDTFIAADYVLRDMADHAELALAKKTALIDLTPLLEKKLASLPALTDLVLLDGHCRFVAVASIKSFLGKQSRQRFCSAASHQPGQNLHIQYMPAETSANGKPVVLISRVIATPQGHMQAAVMAVIELDFAQGWIEAFTVDAPDVLTIVDTEGVLIARNPPMPAELGKRTAAPPGQPPFEQIGTATTFTAHSPLDHSERIFGLSRLERFPFITLVGYDMQHSLEGWQQRARQFALGYAALALLSIGLLRAHLRTLAQSRALHTLATTDALTGIANRRHLFERGEQEVTRALRYGKPLSALMIDIDLFKTINDRWGHPSGDQVIRNIAELMPGVLRAVDACGRLGGEEFLAILPETDEEGASSLAERLRQAVEASEHVRADNGQVIRHTVSIGVAALAPGDTTFEALLRRADLALYRAKASGRNRVTKG</sequence>
<dbReference type="Gene3D" id="3.30.70.270">
    <property type="match status" value="1"/>
</dbReference>
<dbReference type="RefSeq" id="WP_169146268.1">
    <property type="nucleotide sequence ID" value="NZ_JABBGA010000009.1"/>
</dbReference>
<dbReference type="Gene3D" id="3.30.450.20">
    <property type="entry name" value="PAS domain"/>
    <property type="match status" value="2"/>
</dbReference>
<name>A0A848G669_9RHOO</name>
<dbReference type="EMBL" id="JABBGA010000009">
    <property type="protein sequence ID" value="NML26734.1"/>
    <property type="molecule type" value="Genomic_DNA"/>
</dbReference>
<evidence type="ECO:0000256" key="3">
    <source>
        <dbReference type="SAM" id="Phobius"/>
    </source>
</evidence>
<keyword evidence="3" id="KW-1133">Transmembrane helix</keyword>
<dbReference type="InterPro" id="IPR029787">
    <property type="entry name" value="Nucleotide_cyclase"/>
</dbReference>
<dbReference type="SUPFAM" id="SSF55073">
    <property type="entry name" value="Nucleotide cyclase"/>
    <property type="match status" value="1"/>
</dbReference>
<dbReference type="FunFam" id="3.30.70.270:FF:000001">
    <property type="entry name" value="Diguanylate cyclase domain protein"/>
    <property type="match status" value="1"/>
</dbReference>
<dbReference type="SMART" id="SM00267">
    <property type="entry name" value="GGDEF"/>
    <property type="match status" value="1"/>
</dbReference>
<keyword evidence="3" id="KW-0472">Membrane</keyword>
<comment type="caution">
    <text evidence="5">The sequence shown here is derived from an EMBL/GenBank/DDBJ whole genome shotgun (WGS) entry which is preliminary data.</text>
</comment>
<dbReference type="Proteomes" id="UP000580043">
    <property type="component" value="Unassembled WGS sequence"/>
</dbReference>
<dbReference type="InterPro" id="IPR050469">
    <property type="entry name" value="Diguanylate_Cyclase"/>
</dbReference>
<keyword evidence="6" id="KW-1185">Reference proteome</keyword>
<feature type="transmembrane region" description="Helical" evidence="3">
    <location>
        <begin position="12"/>
        <end position="33"/>
    </location>
</feature>
<dbReference type="AlphaFoldDB" id="A0A848G669"/>
<evidence type="ECO:0000256" key="2">
    <source>
        <dbReference type="ARBA" id="ARBA00034247"/>
    </source>
</evidence>
<dbReference type="CDD" id="cd18773">
    <property type="entry name" value="PDC1_HK_sensor"/>
    <property type="match status" value="1"/>
</dbReference>
<proteinExistence type="predicted"/>
<gene>
    <name evidence="5" type="ORF">HHL15_13340</name>
</gene>
<dbReference type="GO" id="GO:0005886">
    <property type="term" value="C:plasma membrane"/>
    <property type="evidence" value="ECO:0007669"/>
    <property type="project" value="TreeGrafter"/>
</dbReference>
<accession>A0A848G669</accession>
<dbReference type="PROSITE" id="PS50887">
    <property type="entry name" value="GGDEF"/>
    <property type="match status" value="1"/>
</dbReference>
<dbReference type="PANTHER" id="PTHR45138:SF9">
    <property type="entry name" value="DIGUANYLATE CYCLASE DGCM-RELATED"/>
    <property type="match status" value="1"/>
</dbReference>
<evidence type="ECO:0000256" key="1">
    <source>
        <dbReference type="ARBA" id="ARBA00012528"/>
    </source>
</evidence>
<dbReference type="GO" id="GO:1902201">
    <property type="term" value="P:negative regulation of bacterial-type flagellum-dependent cell motility"/>
    <property type="evidence" value="ECO:0007669"/>
    <property type="project" value="TreeGrafter"/>
</dbReference>
<feature type="transmembrane region" description="Helical" evidence="3">
    <location>
        <begin position="293"/>
        <end position="312"/>
    </location>
</feature>
<keyword evidence="3" id="KW-0812">Transmembrane</keyword>
<dbReference type="CDD" id="cd01949">
    <property type="entry name" value="GGDEF"/>
    <property type="match status" value="1"/>
</dbReference>
<evidence type="ECO:0000313" key="5">
    <source>
        <dbReference type="EMBL" id="NML26734.1"/>
    </source>
</evidence>
<organism evidence="5 6">
    <name type="scientific">Zoogloea dura</name>
    <dbReference type="NCBI Taxonomy" id="2728840"/>
    <lineage>
        <taxon>Bacteria</taxon>
        <taxon>Pseudomonadati</taxon>
        <taxon>Pseudomonadota</taxon>
        <taxon>Betaproteobacteria</taxon>
        <taxon>Rhodocyclales</taxon>
        <taxon>Zoogloeaceae</taxon>
        <taxon>Zoogloea</taxon>
    </lineage>
</organism>
<evidence type="ECO:0000259" key="4">
    <source>
        <dbReference type="PROSITE" id="PS50887"/>
    </source>
</evidence>
<dbReference type="InterPro" id="IPR043128">
    <property type="entry name" value="Rev_trsase/Diguanyl_cyclase"/>
</dbReference>
<dbReference type="NCBIfam" id="TIGR00254">
    <property type="entry name" value="GGDEF"/>
    <property type="match status" value="1"/>
</dbReference>
<evidence type="ECO:0000313" key="6">
    <source>
        <dbReference type="Proteomes" id="UP000580043"/>
    </source>
</evidence>